<dbReference type="GO" id="GO:0005686">
    <property type="term" value="C:U2 snRNP"/>
    <property type="evidence" value="ECO:0007669"/>
    <property type="project" value="TreeGrafter"/>
</dbReference>
<dbReference type="InterPro" id="IPR000504">
    <property type="entry name" value="RRM_dom"/>
</dbReference>
<dbReference type="Gene3D" id="3.30.70.330">
    <property type="match status" value="1"/>
</dbReference>
<reference evidence="6" key="1">
    <citation type="submission" date="2022-11" db="UniProtKB">
        <authorList>
            <consortium name="WormBaseParasite"/>
        </authorList>
    </citation>
    <scope>IDENTIFICATION</scope>
</reference>
<evidence type="ECO:0000256" key="1">
    <source>
        <dbReference type="ARBA" id="ARBA00022884"/>
    </source>
</evidence>
<organism evidence="5 6">
    <name type="scientific">Acrobeloides nanus</name>
    <dbReference type="NCBI Taxonomy" id="290746"/>
    <lineage>
        <taxon>Eukaryota</taxon>
        <taxon>Metazoa</taxon>
        <taxon>Ecdysozoa</taxon>
        <taxon>Nematoda</taxon>
        <taxon>Chromadorea</taxon>
        <taxon>Rhabditida</taxon>
        <taxon>Tylenchina</taxon>
        <taxon>Cephalobomorpha</taxon>
        <taxon>Cephaloboidea</taxon>
        <taxon>Cephalobidae</taxon>
        <taxon>Acrobeloides</taxon>
    </lineage>
</organism>
<dbReference type="GO" id="GO:0071011">
    <property type="term" value="C:precatalytic spliceosome"/>
    <property type="evidence" value="ECO:0007669"/>
    <property type="project" value="TreeGrafter"/>
</dbReference>
<dbReference type="FunFam" id="3.30.70.330:FF:000962">
    <property type="entry name" value="RBMX2 ortholog"/>
    <property type="match status" value="1"/>
</dbReference>
<dbReference type="Proteomes" id="UP000887540">
    <property type="component" value="Unplaced"/>
</dbReference>
<dbReference type="SUPFAM" id="SSF54928">
    <property type="entry name" value="RNA-binding domain, RBD"/>
    <property type="match status" value="1"/>
</dbReference>
<dbReference type="WBParaSite" id="ACRNAN_scaffold1067.g14936.t1">
    <property type="protein sequence ID" value="ACRNAN_scaffold1067.g14936.t1"/>
    <property type="gene ID" value="ACRNAN_scaffold1067.g14936"/>
</dbReference>
<dbReference type="GO" id="GO:0071013">
    <property type="term" value="C:catalytic step 2 spliceosome"/>
    <property type="evidence" value="ECO:0007669"/>
    <property type="project" value="TreeGrafter"/>
</dbReference>
<name>A0A914CIA3_9BILA</name>
<dbReference type="PANTHER" id="PTHR45880:SF1">
    <property type="entry name" value="RNA-BINDING MOTIF PROTEIN, X-LINKED 2"/>
    <property type="match status" value="1"/>
</dbReference>
<dbReference type="Pfam" id="PF00076">
    <property type="entry name" value="RRM_1"/>
    <property type="match status" value="1"/>
</dbReference>
<dbReference type="InterPro" id="IPR012677">
    <property type="entry name" value="Nucleotide-bd_a/b_plait_sf"/>
</dbReference>
<keyword evidence="5" id="KW-1185">Reference proteome</keyword>
<dbReference type="PROSITE" id="PS50102">
    <property type="entry name" value="RRM"/>
    <property type="match status" value="1"/>
</dbReference>
<evidence type="ECO:0000256" key="2">
    <source>
        <dbReference type="PROSITE-ProRule" id="PRU00176"/>
    </source>
</evidence>
<feature type="compositionally biased region" description="Basic and acidic residues" evidence="3">
    <location>
        <begin position="211"/>
        <end position="230"/>
    </location>
</feature>
<dbReference type="AlphaFoldDB" id="A0A914CIA3"/>
<evidence type="ECO:0000256" key="3">
    <source>
        <dbReference type="SAM" id="MobiDB-lite"/>
    </source>
</evidence>
<dbReference type="GO" id="GO:0000398">
    <property type="term" value="P:mRNA splicing, via spliceosome"/>
    <property type="evidence" value="ECO:0007669"/>
    <property type="project" value="InterPro"/>
</dbReference>
<evidence type="ECO:0000259" key="4">
    <source>
        <dbReference type="PROSITE" id="PS50102"/>
    </source>
</evidence>
<dbReference type="PANTHER" id="PTHR45880">
    <property type="entry name" value="RNA-BINDING MOTIF PROTEIN, X-LINKED 2"/>
    <property type="match status" value="1"/>
</dbReference>
<feature type="compositionally biased region" description="Basic and acidic residues" evidence="3">
    <location>
        <begin position="292"/>
        <end position="312"/>
    </location>
</feature>
<dbReference type="InterPro" id="IPR051847">
    <property type="entry name" value="RNA_proc/Spliceosome_comp"/>
</dbReference>
<evidence type="ECO:0000313" key="6">
    <source>
        <dbReference type="WBParaSite" id="ACRNAN_scaffold1067.g14936.t1"/>
    </source>
</evidence>
<sequence length="322" mass="38800">MNRTTKIQLQNKINERELNMGYTGDLKKSWHKDYTGSAWIYIGNLSYDLNEGDIIAVFSQYGEVVNINLMRDWKTGKSRGFCYLCYQDQRSTVLSVDNFNGIKLLGRIIQVDHVKDYRPPTYKESVPEEIRRIWEEGCAPKPINISEEKVKEEMEDEKRRLKKQKKELENLIVPIKQEEIDEQTKKELKEIRKRLKKQAKEEKRRLKAEKRRLERGPTPEEERGRPDELDRWDVKKKKIEHLEAVDEEQIYGGNDHFNFNKKRKEKEEPKFNVRPDFEKADWRDIEIFKAMRERDRQEKGDKNVAWEEEKHYLPKRFGQRPE</sequence>
<protein>
    <submittedName>
        <fullName evidence="6">RRM domain-containing protein</fullName>
    </submittedName>
</protein>
<feature type="region of interest" description="Disordered" evidence="3">
    <location>
        <begin position="249"/>
        <end position="272"/>
    </location>
</feature>
<feature type="region of interest" description="Disordered" evidence="3">
    <location>
        <begin position="292"/>
        <end position="322"/>
    </location>
</feature>
<proteinExistence type="predicted"/>
<accession>A0A914CIA3</accession>
<dbReference type="InterPro" id="IPR035979">
    <property type="entry name" value="RBD_domain_sf"/>
</dbReference>
<dbReference type="InterPro" id="IPR045844">
    <property type="entry name" value="RRM_Ist3-like"/>
</dbReference>
<dbReference type="CDD" id="cd12411">
    <property type="entry name" value="RRM_ist3_like"/>
    <property type="match status" value="1"/>
</dbReference>
<evidence type="ECO:0000313" key="5">
    <source>
        <dbReference type="Proteomes" id="UP000887540"/>
    </source>
</evidence>
<feature type="compositionally biased region" description="Basic residues" evidence="3">
    <location>
        <begin position="313"/>
        <end position="322"/>
    </location>
</feature>
<keyword evidence="1 2" id="KW-0694">RNA-binding</keyword>
<dbReference type="SMART" id="SM00360">
    <property type="entry name" value="RRM"/>
    <property type="match status" value="1"/>
</dbReference>
<dbReference type="GO" id="GO:0003723">
    <property type="term" value="F:RNA binding"/>
    <property type="evidence" value="ECO:0007669"/>
    <property type="project" value="UniProtKB-UniRule"/>
</dbReference>
<feature type="domain" description="RRM" evidence="4">
    <location>
        <begin position="38"/>
        <end position="116"/>
    </location>
</feature>
<feature type="region of interest" description="Disordered" evidence="3">
    <location>
        <begin position="202"/>
        <end position="230"/>
    </location>
</feature>